<dbReference type="RefSeq" id="WP_076815914.1">
    <property type="nucleotide sequence ID" value="NZ_MOMC01000017.1"/>
</dbReference>
<dbReference type="AlphaFoldDB" id="A0A1V2IEF2"/>
<dbReference type="Proteomes" id="UP000188929">
    <property type="component" value="Unassembled WGS sequence"/>
</dbReference>
<name>A0A1V2IEF2_9ACTN</name>
<keyword evidence="4" id="KW-1185">Reference proteome</keyword>
<keyword evidence="2" id="KW-0472">Membrane</keyword>
<feature type="transmembrane region" description="Helical" evidence="2">
    <location>
        <begin position="52"/>
        <end position="74"/>
    </location>
</feature>
<feature type="transmembrane region" description="Helical" evidence="2">
    <location>
        <begin position="86"/>
        <end position="105"/>
    </location>
</feature>
<protein>
    <submittedName>
        <fullName evidence="3">Uncharacterized protein</fullName>
    </submittedName>
</protein>
<comment type="caution">
    <text evidence="3">The sequence shown here is derived from an EMBL/GenBank/DDBJ whole genome shotgun (WGS) entry which is preliminary data.</text>
</comment>
<evidence type="ECO:0000313" key="4">
    <source>
        <dbReference type="Proteomes" id="UP000188929"/>
    </source>
</evidence>
<keyword evidence="2" id="KW-1133">Transmembrane helix</keyword>
<feature type="compositionally biased region" description="Pro residues" evidence="1">
    <location>
        <begin position="184"/>
        <end position="197"/>
    </location>
</feature>
<dbReference type="EMBL" id="MOMC01000017">
    <property type="protein sequence ID" value="ONH31269.1"/>
    <property type="molecule type" value="Genomic_DNA"/>
</dbReference>
<feature type="compositionally biased region" description="Low complexity" evidence="1">
    <location>
        <begin position="201"/>
        <end position="217"/>
    </location>
</feature>
<dbReference type="STRING" id="1834516.BL253_10460"/>
<accession>A0A1V2IEF2</accession>
<keyword evidence="2" id="KW-0812">Transmembrane</keyword>
<evidence type="ECO:0000313" key="3">
    <source>
        <dbReference type="EMBL" id="ONH31269.1"/>
    </source>
</evidence>
<evidence type="ECO:0000256" key="2">
    <source>
        <dbReference type="SAM" id="Phobius"/>
    </source>
</evidence>
<gene>
    <name evidence="3" type="ORF">BL253_10460</name>
</gene>
<organism evidence="3 4">
    <name type="scientific">Pseudofrankia asymbiotica</name>
    <dbReference type="NCBI Taxonomy" id="1834516"/>
    <lineage>
        <taxon>Bacteria</taxon>
        <taxon>Bacillati</taxon>
        <taxon>Actinomycetota</taxon>
        <taxon>Actinomycetes</taxon>
        <taxon>Frankiales</taxon>
        <taxon>Frankiaceae</taxon>
        <taxon>Pseudofrankia</taxon>
    </lineage>
</organism>
<evidence type="ECO:0000256" key="1">
    <source>
        <dbReference type="SAM" id="MobiDB-lite"/>
    </source>
</evidence>
<feature type="region of interest" description="Disordered" evidence="1">
    <location>
        <begin position="152"/>
        <end position="240"/>
    </location>
</feature>
<feature type="transmembrane region" description="Helical" evidence="2">
    <location>
        <begin position="125"/>
        <end position="145"/>
    </location>
</feature>
<proteinExistence type="predicted"/>
<reference evidence="4" key="1">
    <citation type="submission" date="2016-10" db="EMBL/GenBank/DDBJ databases">
        <title>Frankia sp. NRRL B-16386 Genome sequencing.</title>
        <authorList>
            <person name="Ghodhbane-Gtari F."/>
            <person name="Swanson E."/>
            <person name="Gueddou A."/>
            <person name="Hezbri K."/>
            <person name="Ktari K."/>
            <person name="Nouioui I."/>
            <person name="Morris K."/>
            <person name="Simpson S."/>
            <person name="Abebe-Akele F."/>
            <person name="Thomas K."/>
            <person name="Gtari M."/>
            <person name="Tisa L.S."/>
        </authorList>
    </citation>
    <scope>NUCLEOTIDE SEQUENCE [LARGE SCALE GENOMIC DNA]</scope>
    <source>
        <strain evidence="4">NRRL B-16386</strain>
    </source>
</reference>
<sequence length="240" mass="25134">MPRIGGRDLAIGDIGVMGAGLLMFIFSFLPWYGVKIAGANYHANAWHMGFGAWFSVLLCLAVAGLVAAQVFAGFRLPALGPVQPALAFVGAGGLAIVLILLRWVTYDRPDGGDSAFFGGSIEAGARAGTFLGLIAAIALTAFAFIRFRSGDTAPAGGPRPPYGQPQGWPQGTQPGQWPQGQQQVPPPGTWPQGPPQGQPQGGWQQQPQQPPQGGWQQPTPPPQGGWQQQPPQGGWPGGQQ</sequence>
<dbReference type="OrthoDB" id="3215573at2"/>
<feature type="transmembrane region" description="Helical" evidence="2">
    <location>
        <begin position="12"/>
        <end position="32"/>
    </location>
</feature>
<feature type="compositionally biased region" description="Low complexity" evidence="1">
    <location>
        <begin position="164"/>
        <end position="183"/>
    </location>
</feature>